<proteinExistence type="predicted"/>
<protein>
    <submittedName>
        <fullName evidence="2">CHK kinase-like domain-containing protein</fullName>
    </submittedName>
</protein>
<evidence type="ECO:0000313" key="2">
    <source>
        <dbReference type="WBParaSite" id="ES5_v2.g13926.t1"/>
    </source>
</evidence>
<evidence type="ECO:0000313" key="1">
    <source>
        <dbReference type="Proteomes" id="UP000887579"/>
    </source>
</evidence>
<reference evidence="2" key="1">
    <citation type="submission" date="2022-11" db="UniProtKB">
        <authorList>
            <consortium name="WormBaseParasite"/>
        </authorList>
    </citation>
    <scope>IDENTIFICATION</scope>
</reference>
<accession>A0AC34FA73</accession>
<dbReference type="Proteomes" id="UP000887579">
    <property type="component" value="Unplaced"/>
</dbReference>
<name>A0AC34FA73_9BILA</name>
<sequence length="391" mass="45134">MAVSNKITPNLSLDEVLEICSKNGNVFGGTAITVSELKSEPVINLISAGKGFCSYVYQIKLSTDKNDYSFVAKIPSTRNYEPSPDLPPDEQVQQKEIRIKMISELHSNEIKFYELCRTHHFGSLKIPKYYFGREMSENQEGLILMEDLSQKCQTSLFKGLQFLNVQQIKESIVEIAKLQAWGFTVSEAETTLGKLDTFKSVLNFYFNQSLEKLNEQGYPWFTVERLEKLKKAATFEEFNNGCMGNFMLPLVLSHDDFWAGNLLFADDGTLLTILDWQISRFTSPTQDFAALLALGLPSEQRRKCEMKYLQFYYDTLKHYLDEFNVQDDKGYRNLNFEDLKKVYRISLKISIFRVIITWQNYDTLNPALNGNCEPPLQNLIRCLLEDLEDFL</sequence>
<dbReference type="WBParaSite" id="ES5_v2.g13926.t1">
    <property type="protein sequence ID" value="ES5_v2.g13926.t1"/>
    <property type="gene ID" value="ES5_v2.g13926"/>
</dbReference>
<organism evidence="1 2">
    <name type="scientific">Panagrolaimus sp. ES5</name>
    <dbReference type="NCBI Taxonomy" id="591445"/>
    <lineage>
        <taxon>Eukaryota</taxon>
        <taxon>Metazoa</taxon>
        <taxon>Ecdysozoa</taxon>
        <taxon>Nematoda</taxon>
        <taxon>Chromadorea</taxon>
        <taxon>Rhabditida</taxon>
        <taxon>Tylenchina</taxon>
        <taxon>Panagrolaimomorpha</taxon>
        <taxon>Panagrolaimoidea</taxon>
        <taxon>Panagrolaimidae</taxon>
        <taxon>Panagrolaimus</taxon>
    </lineage>
</organism>